<keyword evidence="3" id="KW-1185">Reference proteome</keyword>
<evidence type="ECO:0000313" key="3">
    <source>
        <dbReference type="Proteomes" id="UP000011058"/>
    </source>
</evidence>
<dbReference type="HOGENOM" id="CLU_693980_0_0_10"/>
<protein>
    <recommendedName>
        <fullName evidence="4">Glycosyltransferase RgtA/B/C/D-like domain-containing protein</fullName>
    </recommendedName>
</protein>
<dbReference type="AlphaFoldDB" id="I0K9M9"/>
<feature type="transmembrane region" description="Helical" evidence="1">
    <location>
        <begin position="268"/>
        <end position="287"/>
    </location>
</feature>
<feature type="transmembrane region" description="Helical" evidence="1">
    <location>
        <begin position="307"/>
        <end position="326"/>
    </location>
</feature>
<dbReference type="RefSeq" id="WP_015331931.1">
    <property type="nucleotide sequence ID" value="NC_020054.1"/>
</dbReference>
<organism evidence="2 3">
    <name type="scientific">Fibrella aestuarina BUZ 2</name>
    <dbReference type="NCBI Taxonomy" id="1166018"/>
    <lineage>
        <taxon>Bacteria</taxon>
        <taxon>Pseudomonadati</taxon>
        <taxon>Bacteroidota</taxon>
        <taxon>Cytophagia</taxon>
        <taxon>Cytophagales</taxon>
        <taxon>Spirosomataceae</taxon>
        <taxon>Fibrella</taxon>
    </lineage>
</organism>
<reference evidence="2 3" key="1">
    <citation type="journal article" date="2012" name="J. Bacteriol.">
        <title>Genome Sequence of Fibrella aestuarina BUZ 2T, a Filamentous Marine Bacterium.</title>
        <authorList>
            <person name="Filippini M."/>
            <person name="Qi W."/>
            <person name="Blom J."/>
            <person name="Goesmann A."/>
            <person name="Smits T.H."/>
            <person name="Bagheri H.C."/>
        </authorList>
    </citation>
    <scope>NUCLEOTIDE SEQUENCE [LARGE SCALE GENOMIC DNA]</scope>
    <source>
        <strain evidence="3">BUZ 2T</strain>
    </source>
</reference>
<feature type="transmembrane region" description="Helical" evidence="1">
    <location>
        <begin position="157"/>
        <end position="180"/>
    </location>
</feature>
<evidence type="ECO:0000313" key="2">
    <source>
        <dbReference type="EMBL" id="CCH00832.1"/>
    </source>
</evidence>
<dbReference type="KEGG" id="fae:FAES_2823"/>
<evidence type="ECO:0008006" key="4">
    <source>
        <dbReference type="Google" id="ProtNLM"/>
    </source>
</evidence>
<feature type="transmembrane region" description="Helical" evidence="1">
    <location>
        <begin position="201"/>
        <end position="218"/>
    </location>
</feature>
<accession>I0K9M9</accession>
<proteinExistence type="predicted"/>
<dbReference type="Proteomes" id="UP000011058">
    <property type="component" value="Chromosome"/>
</dbReference>
<feature type="transmembrane region" description="Helical" evidence="1">
    <location>
        <begin position="61"/>
        <end position="85"/>
    </location>
</feature>
<name>I0K9M9_9BACT</name>
<dbReference type="eggNOG" id="COG4485">
    <property type="taxonomic scope" value="Bacteria"/>
</dbReference>
<dbReference type="OrthoDB" id="9123883at2"/>
<dbReference type="EMBL" id="HE796683">
    <property type="protein sequence ID" value="CCH00832.1"/>
    <property type="molecule type" value="Genomic_DNA"/>
</dbReference>
<sequence>MRVAALWLLLTGLIAGLTFLNPNHYLSVDSQYYLSMAGWLVGLDGDQYGHVSTGWESTFPIGYPLLIGALARLTGTSLLVASKLWQSLLLGGFLLNWQRRLGSTTTRWMGSVLLLGGFVRLLTYTWSEWAFVVVLLECYWLTSQRTQPPEYAYSLRLWLLTMGLFLLRYVGGFVVVAYGLQAIVTYWRGERPGIRHRIGPDLLYVGLSVGGMLAYFGLNQYLTGSPYGGERFLGTTEPLWTTLSLTVLSLANELLLLRDYVPGESATLVWLGVAVQLGLLVWLWRIVRPRRETFLPPDDRLRRLWRVWGLASATYLAILFTLRLLSPFSGPNARMLAVVSLPLLLGVAAWVSRFPNLTLRRQLARWWAVLLLASWLQLLPQVNVERKLNRFFWNATP</sequence>
<dbReference type="STRING" id="1166018.FAES_2823"/>
<feature type="transmembrane region" description="Helical" evidence="1">
    <location>
        <begin position="106"/>
        <end position="126"/>
    </location>
</feature>
<feature type="transmembrane region" description="Helical" evidence="1">
    <location>
        <begin position="333"/>
        <end position="351"/>
    </location>
</feature>
<keyword evidence="1" id="KW-0812">Transmembrane</keyword>
<keyword evidence="1" id="KW-1133">Transmembrane helix</keyword>
<keyword evidence="1" id="KW-0472">Membrane</keyword>
<evidence type="ECO:0000256" key="1">
    <source>
        <dbReference type="SAM" id="Phobius"/>
    </source>
</evidence>
<gene>
    <name evidence="2" type="ORF">FAES_2823</name>
</gene>